<dbReference type="PANTHER" id="PTHR35526">
    <property type="entry name" value="ANTI-SIGMA-F FACTOR RSBW-RELATED"/>
    <property type="match status" value="1"/>
</dbReference>
<gene>
    <name evidence="4" type="ORF">SAVERM_4470</name>
</gene>
<feature type="region of interest" description="Disordered" evidence="2">
    <location>
        <begin position="1"/>
        <end position="43"/>
    </location>
</feature>
<dbReference type="Pfam" id="PF13581">
    <property type="entry name" value="HATPase_c_2"/>
    <property type="match status" value="1"/>
</dbReference>
<accession>Q82EZ3</accession>
<dbReference type="SUPFAM" id="SSF55874">
    <property type="entry name" value="ATPase domain of HSP90 chaperone/DNA topoisomerase II/histidine kinase"/>
    <property type="match status" value="1"/>
</dbReference>
<evidence type="ECO:0000313" key="5">
    <source>
        <dbReference type="Proteomes" id="UP000000428"/>
    </source>
</evidence>
<dbReference type="InterPro" id="IPR036890">
    <property type="entry name" value="HATPase_C_sf"/>
</dbReference>
<dbReference type="PANTHER" id="PTHR35526:SF3">
    <property type="entry name" value="ANTI-SIGMA-F FACTOR RSBW"/>
    <property type="match status" value="1"/>
</dbReference>
<dbReference type="GO" id="GO:0004674">
    <property type="term" value="F:protein serine/threonine kinase activity"/>
    <property type="evidence" value="ECO:0007669"/>
    <property type="project" value="UniProtKB-KW"/>
</dbReference>
<keyword evidence="5" id="KW-1185">Reference proteome</keyword>
<proteinExistence type="predicted"/>
<dbReference type="Proteomes" id="UP000000428">
    <property type="component" value="Chromosome"/>
</dbReference>
<keyword evidence="1" id="KW-0723">Serine/threonine-protein kinase</keyword>
<evidence type="ECO:0000256" key="2">
    <source>
        <dbReference type="SAM" id="MobiDB-lite"/>
    </source>
</evidence>
<dbReference type="EMBL" id="BA000030">
    <property type="protein sequence ID" value="BAC72182.1"/>
    <property type="molecule type" value="Genomic_DNA"/>
</dbReference>
<dbReference type="eggNOG" id="COG2172">
    <property type="taxonomic scope" value="Bacteria"/>
</dbReference>
<reference evidence="4 5" key="1">
    <citation type="journal article" date="2001" name="Proc. Natl. Acad. Sci. U.S.A.">
        <title>Genome sequence of an industrial microorganism Streptomyces avermitilis: deducing the ability of producing secondary metabolites.</title>
        <authorList>
            <person name="Omura S."/>
            <person name="Ikeda H."/>
            <person name="Ishikawa J."/>
            <person name="Hanamoto A."/>
            <person name="Takahashi C."/>
            <person name="Shinose M."/>
            <person name="Takahashi Y."/>
            <person name="Horikawa H."/>
            <person name="Nakazawa H."/>
            <person name="Osonoe T."/>
            <person name="Kikuchi H."/>
            <person name="Shiba T."/>
            <person name="Sakaki Y."/>
            <person name="Hattori M."/>
        </authorList>
    </citation>
    <scope>NUCLEOTIDE SEQUENCE [LARGE SCALE GENOMIC DNA]</scope>
    <source>
        <strain evidence="5">ATCC 31267 / DSM 46492 / JCM 5070 / NBRC 14893 / NCIMB 12804 / NRRL 8165 / MA-4680</strain>
    </source>
</reference>
<name>Q82EZ3_STRAW</name>
<feature type="domain" description="Histidine kinase/HSP90-like ATPase" evidence="3">
    <location>
        <begin position="54"/>
        <end position="151"/>
    </location>
</feature>
<dbReference type="InterPro" id="IPR003594">
    <property type="entry name" value="HATPase_dom"/>
</dbReference>
<feature type="region of interest" description="Disordered" evidence="2">
    <location>
        <begin position="115"/>
        <end position="136"/>
    </location>
</feature>
<dbReference type="Gene3D" id="3.30.565.10">
    <property type="entry name" value="Histidine kinase-like ATPase, C-terminal domain"/>
    <property type="match status" value="1"/>
</dbReference>
<keyword evidence="1" id="KW-0808">Transferase</keyword>
<dbReference type="AlphaFoldDB" id="Q82EZ3"/>
<evidence type="ECO:0000313" key="4">
    <source>
        <dbReference type="EMBL" id="BAC72182.1"/>
    </source>
</evidence>
<evidence type="ECO:0000256" key="1">
    <source>
        <dbReference type="ARBA" id="ARBA00022527"/>
    </source>
</evidence>
<dbReference type="CDD" id="cd16936">
    <property type="entry name" value="HATPase_RsbW-like"/>
    <property type="match status" value="1"/>
</dbReference>
<reference evidence="4 5" key="2">
    <citation type="journal article" date="2003" name="Nat. Biotechnol.">
        <title>Complete genome sequence and comparative analysis of the industrial microorganism Streptomyces avermitilis.</title>
        <authorList>
            <person name="Ikeda H."/>
            <person name="Ishikawa J."/>
            <person name="Hanamoto A."/>
            <person name="Shinose M."/>
            <person name="Kikuchi H."/>
            <person name="Shiba T."/>
            <person name="Sakaki Y."/>
            <person name="Hattori M."/>
            <person name="Omura S."/>
        </authorList>
    </citation>
    <scope>NUCLEOTIDE SEQUENCE [LARGE SCALE GENOMIC DNA]</scope>
    <source>
        <strain evidence="5">ATCC 31267 / DSM 46492 / JCM 5070 / NBRC 14893 / NCIMB 12804 / NRRL 8165 / MA-4680</strain>
    </source>
</reference>
<protein>
    <submittedName>
        <fullName evidence="4">Regulatory protein</fullName>
    </submittedName>
</protein>
<dbReference type="KEGG" id="sma:SAVERM_4470"/>
<sequence length="171" mass="19217">MTRRTHCETSGDPEAHRPVTPRRSRHSHRPQAAHPSRPHRETRMPAPWEYTLYIPHDPRAVGICRRALRDILTVHHLPALIEPAELLASELLGNAIRHTDGPAALKLRQSGPSFRLGAWDTDPTPPTTTQPHGETGRGLHLVDAYADDWGWFQVNGTAGKYVWCELKAVPF</sequence>
<evidence type="ECO:0000259" key="3">
    <source>
        <dbReference type="Pfam" id="PF13581"/>
    </source>
</evidence>
<feature type="compositionally biased region" description="Basic and acidic residues" evidence="2">
    <location>
        <begin position="1"/>
        <end position="17"/>
    </location>
</feature>
<reference evidence="4 5" key="3">
    <citation type="journal article" date="2014" name="J. Ind. Microbiol. Biotechnol.">
        <title>Genome mining of the Streptomyces avermitilis genome and development of genome-minimized hosts for heterologous expression of biosynthetic gene clusters.</title>
        <authorList>
            <person name="Ikeda H."/>
            <person name="Shin-ya K."/>
            <person name="Omura S."/>
        </authorList>
    </citation>
    <scope>NUCLEOTIDE SEQUENCE [LARGE SCALE GENOMIC DNA]</scope>
    <source>
        <strain evidence="5">ATCC 31267 / DSM 46492 / JCM 5070 / NBRC 14893 / NCIMB 12804 / NRRL 8165 / MA-4680</strain>
    </source>
</reference>
<dbReference type="InterPro" id="IPR050267">
    <property type="entry name" value="Anti-sigma-factor_SerPK"/>
</dbReference>
<dbReference type="HOGENOM" id="CLU_090336_20_1_11"/>
<organism evidence="4 5">
    <name type="scientific">Streptomyces avermitilis (strain ATCC 31267 / DSM 46492 / JCM 5070 / NBRC 14893 / NCIMB 12804 / NRRL 8165 / MA-4680)</name>
    <dbReference type="NCBI Taxonomy" id="227882"/>
    <lineage>
        <taxon>Bacteria</taxon>
        <taxon>Bacillati</taxon>
        <taxon>Actinomycetota</taxon>
        <taxon>Actinomycetes</taxon>
        <taxon>Kitasatosporales</taxon>
        <taxon>Streptomycetaceae</taxon>
        <taxon>Streptomyces</taxon>
    </lineage>
</organism>
<feature type="compositionally biased region" description="Basic residues" evidence="2">
    <location>
        <begin position="19"/>
        <end position="31"/>
    </location>
</feature>
<keyword evidence="1" id="KW-0418">Kinase</keyword>